<evidence type="ECO:0000313" key="3">
    <source>
        <dbReference type="Proteomes" id="UP000245383"/>
    </source>
</evidence>
<sequence length="110" mass="12485">NIIWKELDRTIQKEIISYLNSIRELEKEYLSLGVDVSINPLDLQRNYKRRYGRGAPVPSSGAPTLPWKLPGPNKLSVENKTASHRQTLLRVKDKTSSNNKVLTTDLTPTV</sequence>
<name>A0A2T9XWS1_9FUNG</name>
<feature type="non-terminal residue" evidence="2">
    <location>
        <position position="1"/>
    </location>
</feature>
<feature type="non-terminal residue" evidence="2">
    <location>
        <position position="110"/>
    </location>
</feature>
<dbReference type="Proteomes" id="UP000245383">
    <property type="component" value="Unassembled WGS sequence"/>
</dbReference>
<evidence type="ECO:0000256" key="1">
    <source>
        <dbReference type="SAM" id="MobiDB-lite"/>
    </source>
</evidence>
<reference evidence="2 3" key="1">
    <citation type="journal article" date="2018" name="MBio">
        <title>Comparative Genomics Reveals the Core Gene Toolbox for the Fungus-Insect Symbiosis.</title>
        <authorList>
            <person name="Wang Y."/>
            <person name="Stata M."/>
            <person name="Wang W."/>
            <person name="Stajich J.E."/>
            <person name="White M.M."/>
            <person name="Moncalvo J.M."/>
        </authorList>
    </citation>
    <scope>NUCLEOTIDE SEQUENCE [LARGE SCALE GENOMIC DNA]</scope>
    <source>
        <strain evidence="2 3">SWE-8-4</strain>
    </source>
</reference>
<dbReference type="EMBL" id="MBFR01001106">
    <property type="protein sequence ID" value="PVU84520.1"/>
    <property type="molecule type" value="Genomic_DNA"/>
</dbReference>
<dbReference type="AlphaFoldDB" id="A0A2T9XWS1"/>
<feature type="region of interest" description="Disordered" evidence="1">
    <location>
        <begin position="52"/>
        <end position="72"/>
    </location>
</feature>
<keyword evidence="3" id="KW-1185">Reference proteome</keyword>
<proteinExistence type="predicted"/>
<accession>A0A2T9XWS1</accession>
<gene>
    <name evidence="2" type="ORF">BB561_007040</name>
</gene>
<evidence type="ECO:0000313" key="2">
    <source>
        <dbReference type="EMBL" id="PVU84520.1"/>
    </source>
</evidence>
<protein>
    <submittedName>
        <fullName evidence="2">Uncharacterized protein</fullName>
    </submittedName>
</protein>
<organism evidence="2 3">
    <name type="scientific">Smittium simulii</name>
    <dbReference type="NCBI Taxonomy" id="133385"/>
    <lineage>
        <taxon>Eukaryota</taxon>
        <taxon>Fungi</taxon>
        <taxon>Fungi incertae sedis</taxon>
        <taxon>Zoopagomycota</taxon>
        <taxon>Kickxellomycotina</taxon>
        <taxon>Harpellomycetes</taxon>
        <taxon>Harpellales</taxon>
        <taxon>Legeriomycetaceae</taxon>
        <taxon>Smittium</taxon>
    </lineage>
</organism>
<comment type="caution">
    <text evidence="2">The sequence shown here is derived from an EMBL/GenBank/DDBJ whole genome shotgun (WGS) entry which is preliminary data.</text>
</comment>